<dbReference type="InterPro" id="IPR050250">
    <property type="entry name" value="Macrolide_Exporter_MacB"/>
</dbReference>
<evidence type="ECO:0000256" key="6">
    <source>
        <dbReference type="SAM" id="Phobius"/>
    </source>
</evidence>
<feature type="transmembrane region" description="Helical" evidence="6">
    <location>
        <begin position="814"/>
        <end position="834"/>
    </location>
</feature>
<sequence>MPNEKVNRWLRFLRLFCPPSLYEGIEGDLLEQFAADVEAFGRRKARRKLTWNVLRFLRPGIILKNSFTIRLINTGMLRNHFIIAYRFLKRNPGHTAINVFGLVIGIASALLILSIIKFEISYDSFHSGADRIYRLVRVSQVEGQDEFRTGVSDPVPVALENEIPGLDHITSMLYWSWGSVQIDVVGPDGSSVRKFKENSGFVIASGSFFDVFDYRDTGFKWLSGDRNTALEEPNAVVLTRSAAAKYFPGQEAVGQTLRINGGDNKVTGVITDLPANTEFPFKVILSYASIRRKGAEFNPNDWVSVSDSHQVYVKLPSQYSKSEFEAQVDKVHAAHVSEEIAAMRKYRLQPMAEVHKDQRFGSFQGRIVSDERLWTLGVVGLFLLLVACINYVNLATAQSSIRAKEVGIRKTLGGARQGLMVQFLCEAFLMALLSSLLALLVAELSVANIQGLLSVKAGGFLFQDLTLMAALLAIILVITLTAGFYPALVISRFSPLAALRSKFSGAGGGFQLRQILTVFQFTVTQVFVIATFVIINQMDFVSSADLGYDKDAIVNINLPGDEATQKLFVSKLADDPAFGSISLSSTVPAGGRRSTSHMDIRRLDWDPSQNLVFEFQWADEKYVDVYGIDIVAGRNFHASDSINRVLINETLANKLGFATPEDAVNQQVVVGNDRGTIVGVVRDFYTQSLRDGMDKVMLAQFPKRYGVASVKLSIKSTETLAAALAKLETNWTNIYPASVFEYDFFDESLASYYEEEKKFSTLFQLFSMVFLAIGCLGLYGLISFVVHKKKKEVAVRKVFGASVASILLLISRDYLKLLGIAFLIAAPTAFYFMQRWLENFTYHTEISWWILVAPGLIVLVVAMLTVSGQSLKAASTNPARVLKDE</sequence>
<evidence type="ECO:0000259" key="8">
    <source>
        <dbReference type="Pfam" id="PF12704"/>
    </source>
</evidence>
<keyword evidence="10" id="KW-1185">Reference proteome</keyword>
<dbReference type="PANTHER" id="PTHR30572:SF18">
    <property type="entry name" value="ABC-TYPE MACROLIDE FAMILY EXPORT SYSTEM PERMEASE COMPONENT 2"/>
    <property type="match status" value="1"/>
</dbReference>
<dbReference type="Proteomes" id="UP001302349">
    <property type="component" value="Chromosome"/>
</dbReference>
<evidence type="ECO:0000313" key="9">
    <source>
        <dbReference type="EMBL" id="WOK07066.1"/>
    </source>
</evidence>
<gene>
    <name evidence="9" type="ORF">RT717_00335</name>
</gene>
<feature type="transmembrane region" description="Helical" evidence="6">
    <location>
        <begin position="765"/>
        <end position="786"/>
    </location>
</feature>
<feature type="transmembrane region" description="Helical" evidence="6">
    <location>
        <begin position="373"/>
        <end position="394"/>
    </location>
</feature>
<evidence type="ECO:0000256" key="5">
    <source>
        <dbReference type="ARBA" id="ARBA00023136"/>
    </source>
</evidence>
<reference evidence="9 10" key="1">
    <citation type="journal article" date="2023" name="Microbiol. Resour. Announc.">
        <title>Complete Genome Sequence of Imperialibacter roseus strain P4T.</title>
        <authorList>
            <person name="Tizabi D.R."/>
            <person name="Bachvaroff T."/>
            <person name="Hill R.T."/>
        </authorList>
    </citation>
    <scope>NUCLEOTIDE SEQUENCE [LARGE SCALE GENOMIC DNA]</scope>
    <source>
        <strain evidence="9 10">P4T</strain>
    </source>
</reference>
<dbReference type="InterPro" id="IPR003838">
    <property type="entry name" value="ABC3_permease_C"/>
</dbReference>
<feature type="domain" description="ABC3 transporter permease C-terminal" evidence="7">
    <location>
        <begin position="378"/>
        <end position="495"/>
    </location>
</feature>
<feature type="domain" description="MacB-like periplasmic core" evidence="8">
    <location>
        <begin position="605"/>
        <end position="728"/>
    </location>
</feature>
<dbReference type="RefSeq" id="WP_317489755.1">
    <property type="nucleotide sequence ID" value="NZ_CP136051.1"/>
</dbReference>
<dbReference type="EMBL" id="CP136051">
    <property type="protein sequence ID" value="WOK07066.1"/>
    <property type="molecule type" value="Genomic_DNA"/>
</dbReference>
<feature type="transmembrane region" description="Helical" evidence="6">
    <location>
        <begin position="467"/>
        <end position="494"/>
    </location>
</feature>
<dbReference type="InterPro" id="IPR047699">
    <property type="entry name" value="Permease_put_prefix"/>
</dbReference>
<feature type="transmembrane region" description="Helical" evidence="6">
    <location>
        <begin position="419"/>
        <end position="447"/>
    </location>
</feature>
<evidence type="ECO:0000256" key="4">
    <source>
        <dbReference type="ARBA" id="ARBA00022989"/>
    </source>
</evidence>
<dbReference type="Pfam" id="PF12704">
    <property type="entry name" value="MacB_PCD"/>
    <property type="match status" value="2"/>
</dbReference>
<evidence type="ECO:0000256" key="2">
    <source>
        <dbReference type="ARBA" id="ARBA00022475"/>
    </source>
</evidence>
<proteinExistence type="predicted"/>
<accession>A0ABZ0IQS0</accession>
<feature type="domain" description="ABC3 transporter permease C-terminal" evidence="7">
    <location>
        <begin position="766"/>
        <end position="878"/>
    </location>
</feature>
<evidence type="ECO:0000313" key="10">
    <source>
        <dbReference type="Proteomes" id="UP001302349"/>
    </source>
</evidence>
<protein>
    <submittedName>
        <fullName evidence="9">ABC transporter permease</fullName>
    </submittedName>
</protein>
<keyword evidence="5 6" id="KW-0472">Membrane</keyword>
<dbReference type="NCBIfam" id="NF038404">
    <property type="entry name" value="perm_prefix_2"/>
    <property type="match status" value="1"/>
</dbReference>
<name>A0ABZ0IQS0_9BACT</name>
<dbReference type="Pfam" id="PF02687">
    <property type="entry name" value="FtsX"/>
    <property type="match status" value="2"/>
</dbReference>
<dbReference type="PANTHER" id="PTHR30572">
    <property type="entry name" value="MEMBRANE COMPONENT OF TRANSPORTER-RELATED"/>
    <property type="match status" value="1"/>
</dbReference>
<organism evidence="9 10">
    <name type="scientific">Imperialibacter roseus</name>
    <dbReference type="NCBI Taxonomy" id="1324217"/>
    <lineage>
        <taxon>Bacteria</taxon>
        <taxon>Pseudomonadati</taxon>
        <taxon>Bacteroidota</taxon>
        <taxon>Cytophagia</taxon>
        <taxon>Cytophagales</taxon>
        <taxon>Flammeovirgaceae</taxon>
        <taxon>Imperialibacter</taxon>
    </lineage>
</organism>
<feature type="domain" description="MacB-like periplasmic core" evidence="8">
    <location>
        <begin position="95"/>
        <end position="330"/>
    </location>
</feature>
<dbReference type="InterPro" id="IPR025857">
    <property type="entry name" value="MacB_PCD"/>
</dbReference>
<comment type="subcellular location">
    <subcellularLocation>
        <location evidence="1">Cell membrane</location>
        <topology evidence="1">Multi-pass membrane protein</topology>
    </subcellularLocation>
</comment>
<keyword evidence="2" id="KW-1003">Cell membrane</keyword>
<feature type="transmembrane region" description="Helical" evidence="6">
    <location>
        <begin position="96"/>
        <end position="116"/>
    </location>
</feature>
<evidence type="ECO:0000256" key="1">
    <source>
        <dbReference type="ARBA" id="ARBA00004651"/>
    </source>
</evidence>
<keyword evidence="4 6" id="KW-1133">Transmembrane helix</keyword>
<keyword evidence="3 6" id="KW-0812">Transmembrane</keyword>
<feature type="transmembrane region" description="Helical" evidence="6">
    <location>
        <begin position="515"/>
        <end position="535"/>
    </location>
</feature>
<evidence type="ECO:0000256" key="3">
    <source>
        <dbReference type="ARBA" id="ARBA00022692"/>
    </source>
</evidence>
<evidence type="ECO:0000259" key="7">
    <source>
        <dbReference type="Pfam" id="PF02687"/>
    </source>
</evidence>
<feature type="transmembrane region" description="Helical" evidence="6">
    <location>
        <begin position="846"/>
        <end position="866"/>
    </location>
</feature>